<reference evidence="1 2" key="1">
    <citation type="submission" date="2018-10" db="EMBL/GenBank/DDBJ databases">
        <title>Genomic Encyclopedia of Archaeal and Bacterial Type Strains, Phase II (KMG-II): from individual species to whole genera.</title>
        <authorList>
            <person name="Goeker M."/>
        </authorList>
    </citation>
    <scope>NUCLEOTIDE SEQUENCE [LARGE SCALE GENOMIC DNA]</scope>
    <source>
        <strain evidence="1 2">DSM 18602</strain>
    </source>
</reference>
<gene>
    <name evidence="1" type="ORF">BDD43_1702</name>
</gene>
<dbReference type="RefSeq" id="WP_147425592.1">
    <property type="nucleotide sequence ID" value="NZ_RBKU01000001.1"/>
</dbReference>
<dbReference type="Proteomes" id="UP000268007">
    <property type="component" value="Unassembled WGS sequence"/>
</dbReference>
<accession>A0A495IXY4</accession>
<dbReference type="AlphaFoldDB" id="A0A495IXY4"/>
<keyword evidence="2" id="KW-1185">Reference proteome</keyword>
<organism evidence="1 2">
    <name type="scientific">Mucilaginibacter gracilis</name>
    <dbReference type="NCBI Taxonomy" id="423350"/>
    <lineage>
        <taxon>Bacteria</taxon>
        <taxon>Pseudomonadati</taxon>
        <taxon>Bacteroidota</taxon>
        <taxon>Sphingobacteriia</taxon>
        <taxon>Sphingobacteriales</taxon>
        <taxon>Sphingobacteriaceae</taxon>
        <taxon>Mucilaginibacter</taxon>
    </lineage>
</organism>
<proteinExistence type="predicted"/>
<dbReference type="OrthoDB" id="9945162at2"/>
<sequence>MKLIQMKITLLFFVLLPGANYTSFLDFVSTHFKPPETVKRVCTWQYAIVKVKTDGKSEIIDYHIENKVSNDLINSFQFLKGYHFNSGLNMRNRSLVFFYSIENQRVNNCDIPQPVNYKHPSAEKIYNQYKIKHSKDKQKNVYVDEILTSIYDDPIIN</sequence>
<protein>
    <submittedName>
        <fullName evidence="1">Uncharacterized protein</fullName>
    </submittedName>
</protein>
<name>A0A495IXY4_9SPHI</name>
<comment type="caution">
    <text evidence="1">The sequence shown here is derived from an EMBL/GenBank/DDBJ whole genome shotgun (WGS) entry which is preliminary data.</text>
</comment>
<evidence type="ECO:0000313" key="2">
    <source>
        <dbReference type="Proteomes" id="UP000268007"/>
    </source>
</evidence>
<dbReference type="EMBL" id="RBKU01000001">
    <property type="protein sequence ID" value="RKR81555.1"/>
    <property type="molecule type" value="Genomic_DNA"/>
</dbReference>
<evidence type="ECO:0000313" key="1">
    <source>
        <dbReference type="EMBL" id="RKR81555.1"/>
    </source>
</evidence>